<keyword evidence="1" id="KW-0812">Transmembrane</keyword>
<protein>
    <submittedName>
        <fullName evidence="2">HAE1 family hydrophobic/amphiphilic exporter-1/multidrug efflux pump</fullName>
    </submittedName>
</protein>
<proteinExistence type="predicted"/>
<keyword evidence="1" id="KW-1133">Transmembrane helix</keyword>
<dbReference type="PANTHER" id="PTHR32063">
    <property type="match status" value="1"/>
</dbReference>
<dbReference type="Pfam" id="PF00873">
    <property type="entry name" value="ACR_tran"/>
    <property type="match status" value="1"/>
</dbReference>
<dbReference type="OrthoDB" id="9758234at2"/>
<feature type="transmembrane region" description="Helical" evidence="1">
    <location>
        <begin position="982"/>
        <end position="1010"/>
    </location>
</feature>
<dbReference type="SUPFAM" id="SSF82693">
    <property type="entry name" value="Multidrug efflux transporter AcrB pore domain, PN1, PN2, PC1 and PC2 subdomains"/>
    <property type="match status" value="3"/>
</dbReference>
<sequence length="1025" mass="113442">MSLSTLSIKRPVLAIVMNLLLILFGIIGYTFLGVREFPSIDPAQISVRTSYAGANAEIIESQITEPLEKSINSIDGIRNISSSSNQGTSNITIEFNLDKNLEEAANDVRDKVSQALRSLPQDIDAAPVVSKADADSEPIITMTVQSATKNVLELSDYAENVIAQRLQTIPGVSSVQIWGQKKFAMRLWIDPVKLASYGLTVLDVRTALNSQNVELPSGKLTGANTELAVKTIGNLSTEEGFNNIVIRAEGSRIIRLSDVGQATLEAENFETKMSDSGYPMVSLAVIPQPGTNYLDIAKEFYEEYDRLEVDLPEGFEINVAIDNTQFVKRAVLEVVETLLISIVLVVIIIYIFFRNWSIAFRPLIDIPVSLIATFFVMYLCGFSINVLTLLAIVLATGLVVDDGIVVTENIFKKVEEGMSPIEAAIKGSNEIFFAVISISVTLAAVFLPVIFLEGFVGRLFREFGIVIGSAVLISAFVSLSLTPMLNAYLMKGGEQKRSKFYDRTERYFVAMNKEYEGSLRSFLSRKWLSVAIIGACFVLIYFFYQLLPKETAPYDDRSYISLRATAPEGVSYDYMDRFMTELTMLINDSVPEKKVSLVITSPGFGSSSANSGFVRLGLVQPGERERTQEEIVNQLSRLTRQYSEARVAVSQQPTIAVNRRGGSPIQYIIQAPNFQKLEEKIPEFMEELSKDKTFSMVDVNLKFNKPELYVHIDREKAQALGVSVLDVAQTLQMSLSGQRFGYFMMNGKQYQVMGQFDRKDRATPTDLTSIFVKNKEGKLIQLDNIIEVQEHSSPPQLYHNNRYMSATVSASLAPGQSMGQGIEAMDAIKERVLDESFTTDLGGEARDFVESGSNTMFAFGLAVLLIFLILAAQFESFVDPIIILLTVPMAVGGALFSLWLFDQSWNIFSQIGTIMLIGLVTKNGILIVEFANQLREEGQEKFEAVVLAAEARLRPILMTSFAIALGALPIALSFGAASTSRIGMGVVIVGGTLFSLLLTLYVIPGFYLMFSRKRKHRPEFDQIDG</sequence>
<evidence type="ECO:0000256" key="1">
    <source>
        <dbReference type="SAM" id="Phobius"/>
    </source>
</evidence>
<dbReference type="SUPFAM" id="SSF82714">
    <property type="entry name" value="Multidrug efflux transporter AcrB TolC docking domain, DN and DC subdomains"/>
    <property type="match status" value="2"/>
</dbReference>
<dbReference type="Gene3D" id="1.20.1640.10">
    <property type="entry name" value="Multidrug efflux transporter AcrB transmembrane domain"/>
    <property type="match status" value="2"/>
</dbReference>
<name>A0A4R6WLU5_9SPHI</name>
<dbReference type="InterPro" id="IPR027463">
    <property type="entry name" value="AcrB_DN_DC_subdom"/>
</dbReference>
<dbReference type="Proteomes" id="UP000295292">
    <property type="component" value="Unassembled WGS sequence"/>
</dbReference>
<dbReference type="Gene3D" id="3.30.2090.10">
    <property type="entry name" value="Multidrug efflux transporter AcrB TolC docking domain, DN and DC subdomains"/>
    <property type="match status" value="2"/>
</dbReference>
<dbReference type="GO" id="GO:0005886">
    <property type="term" value="C:plasma membrane"/>
    <property type="evidence" value="ECO:0007669"/>
    <property type="project" value="TreeGrafter"/>
</dbReference>
<dbReference type="PRINTS" id="PR00702">
    <property type="entry name" value="ACRIFLAVINRP"/>
</dbReference>
<accession>A0A4R6WLU5</accession>
<feature type="transmembrane region" description="Helical" evidence="1">
    <location>
        <begin position="527"/>
        <end position="547"/>
    </location>
</feature>
<dbReference type="GO" id="GO:0042910">
    <property type="term" value="F:xenobiotic transmembrane transporter activity"/>
    <property type="evidence" value="ECO:0007669"/>
    <property type="project" value="TreeGrafter"/>
</dbReference>
<feature type="transmembrane region" description="Helical" evidence="1">
    <location>
        <begin position="856"/>
        <end position="874"/>
    </location>
</feature>
<dbReference type="InterPro" id="IPR001036">
    <property type="entry name" value="Acrflvin-R"/>
</dbReference>
<dbReference type="PANTHER" id="PTHR32063:SF28">
    <property type="entry name" value="BLR2861 PROTEIN"/>
    <property type="match status" value="1"/>
</dbReference>
<dbReference type="Gene3D" id="3.30.70.1430">
    <property type="entry name" value="Multidrug efflux transporter AcrB pore domain"/>
    <property type="match status" value="2"/>
</dbReference>
<feature type="transmembrane region" description="Helical" evidence="1">
    <location>
        <begin position="463"/>
        <end position="489"/>
    </location>
</feature>
<dbReference type="FunFam" id="3.30.70.1430:FF:000001">
    <property type="entry name" value="Efflux pump membrane transporter"/>
    <property type="match status" value="1"/>
</dbReference>
<reference evidence="2 3" key="1">
    <citation type="submission" date="2019-03" db="EMBL/GenBank/DDBJ databases">
        <title>Genomic Encyclopedia of Archaeal and Bacterial Type Strains, Phase II (KMG-II): from individual species to whole genera.</title>
        <authorList>
            <person name="Goeker M."/>
        </authorList>
    </citation>
    <scope>NUCLEOTIDE SEQUENCE [LARGE SCALE GENOMIC DNA]</scope>
    <source>
        <strain evidence="2 3">DSM 28353</strain>
    </source>
</reference>
<dbReference type="EMBL" id="SNYV01000003">
    <property type="protein sequence ID" value="TDQ81794.1"/>
    <property type="molecule type" value="Genomic_DNA"/>
</dbReference>
<organism evidence="2 3">
    <name type="scientific">Sphingobacterium yanglingense</name>
    <dbReference type="NCBI Taxonomy" id="1437280"/>
    <lineage>
        <taxon>Bacteria</taxon>
        <taxon>Pseudomonadati</taxon>
        <taxon>Bacteroidota</taxon>
        <taxon>Sphingobacteriia</taxon>
        <taxon>Sphingobacteriales</taxon>
        <taxon>Sphingobacteriaceae</taxon>
        <taxon>Sphingobacterium</taxon>
    </lineage>
</organism>
<feature type="transmembrane region" description="Helical" evidence="1">
    <location>
        <begin position="881"/>
        <end position="901"/>
    </location>
</feature>
<feature type="transmembrane region" description="Helical" evidence="1">
    <location>
        <begin position="956"/>
        <end position="976"/>
    </location>
</feature>
<feature type="transmembrane region" description="Helical" evidence="1">
    <location>
        <begin position="431"/>
        <end position="451"/>
    </location>
</feature>
<keyword evidence="1" id="KW-0472">Membrane</keyword>
<dbReference type="Gene3D" id="3.30.70.1440">
    <property type="entry name" value="Multidrug efflux transporter AcrB pore domain"/>
    <property type="match status" value="1"/>
</dbReference>
<dbReference type="Gene3D" id="3.30.70.1320">
    <property type="entry name" value="Multidrug efflux transporter AcrB pore domain like"/>
    <property type="match status" value="1"/>
</dbReference>
<evidence type="ECO:0000313" key="3">
    <source>
        <dbReference type="Proteomes" id="UP000295292"/>
    </source>
</evidence>
<feature type="transmembrane region" description="Helical" evidence="1">
    <location>
        <begin position="330"/>
        <end position="352"/>
    </location>
</feature>
<dbReference type="RefSeq" id="WP_133582739.1">
    <property type="nucleotide sequence ID" value="NZ_SNYV01000003.1"/>
</dbReference>
<keyword evidence="3" id="KW-1185">Reference proteome</keyword>
<gene>
    <name evidence="2" type="ORF">CLV99_0328</name>
</gene>
<dbReference type="SUPFAM" id="SSF82866">
    <property type="entry name" value="Multidrug efflux transporter AcrB transmembrane domain"/>
    <property type="match status" value="2"/>
</dbReference>
<feature type="transmembrane region" description="Helical" evidence="1">
    <location>
        <begin position="12"/>
        <end position="32"/>
    </location>
</feature>
<evidence type="ECO:0000313" key="2">
    <source>
        <dbReference type="EMBL" id="TDQ81794.1"/>
    </source>
</evidence>
<comment type="caution">
    <text evidence="2">The sequence shown here is derived from an EMBL/GenBank/DDBJ whole genome shotgun (WGS) entry which is preliminary data.</text>
</comment>
<dbReference type="AlphaFoldDB" id="A0A4R6WLU5"/>